<dbReference type="PANTHER" id="PTHR42964:SF1">
    <property type="entry name" value="POLYKETIDE BIOSYNTHESIS ENOYL-COA HYDRATASE PKSH-RELATED"/>
    <property type="match status" value="1"/>
</dbReference>
<dbReference type="InterPro" id="IPR001753">
    <property type="entry name" value="Enoyl-CoA_hydra/iso"/>
</dbReference>
<comment type="similarity">
    <text evidence="1">Belongs to the enoyl-CoA hydratase/isomerase family.</text>
</comment>
<dbReference type="CDD" id="cd06558">
    <property type="entry name" value="crotonase-like"/>
    <property type="match status" value="1"/>
</dbReference>
<evidence type="ECO:0000313" key="2">
    <source>
        <dbReference type="EMBL" id="GAA4972398.1"/>
    </source>
</evidence>
<sequence>MTAVATGSPRGFETLIVEREGPVGWLIFDRPTHGNAMDAVMLAELERAWQELDADPDVRVIVNTGSGRSFQTGLDVRQLAREPQALREQSRRTKRSELRLTAHHNRVAKPVIAAVNGVCAGGGLHFVADADVVLAASDAVFLDPHVTVGQVSASEAITLARRMPFEPVMRMVLTGRHERISAARARELGMVGEVVDPPDRLREAARALAATIARNPPEHLAAVKRALWQALESPGVGRTSP</sequence>
<name>A0ABP9HJH3_9ACTN</name>
<evidence type="ECO:0000256" key="1">
    <source>
        <dbReference type="ARBA" id="ARBA00005254"/>
    </source>
</evidence>
<dbReference type="Gene3D" id="3.90.226.10">
    <property type="entry name" value="2-enoyl-CoA Hydratase, Chain A, domain 1"/>
    <property type="match status" value="1"/>
</dbReference>
<keyword evidence="3" id="KW-1185">Reference proteome</keyword>
<dbReference type="InterPro" id="IPR051683">
    <property type="entry name" value="Enoyl-CoA_Hydratase/Isomerase"/>
</dbReference>
<protein>
    <submittedName>
        <fullName evidence="2">Enoyl-CoA hydratase/isomerase family protein</fullName>
    </submittedName>
</protein>
<dbReference type="InterPro" id="IPR029045">
    <property type="entry name" value="ClpP/crotonase-like_dom_sf"/>
</dbReference>
<evidence type="ECO:0000313" key="3">
    <source>
        <dbReference type="Proteomes" id="UP001500466"/>
    </source>
</evidence>
<gene>
    <name evidence="2" type="ORF">GCM10023205_43180</name>
</gene>
<dbReference type="SUPFAM" id="SSF52096">
    <property type="entry name" value="ClpP/crotonase"/>
    <property type="match status" value="1"/>
</dbReference>
<dbReference type="EMBL" id="BAABHS010000015">
    <property type="protein sequence ID" value="GAA4972398.1"/>
    <property type="molecule type" value="Genomic_DNA"/>
</dbReference>
<organism evidence="2 3">
    <name type="scientific">Yinghuangia aomiensis</name>
    <dbReference type="NCBI Taxonomy" id="676205"/>
    <lineage>
        <taxon>Bacteria</taxon>
        <taxon>Bacillati</taxon>
        <taxon>Actinomycetota</taxon>
        <taxon>Actinomycetes</taxon>
        <taxon>Kitasatosporales</taxon>
        <taxon>Streptomycetaceae</taxon>
        <taxon>Yinghuangia</taxon>
    </lineage>
</organism>
<proteinExistence type="inferred from homology"/>
<dbReference type="RefSeq" id="WP_345677237.1">
    <property type="nucleotide sequence ID" value="NZ_BAABHS010000015.1"/>
</dbReference>
<accession>A0ABP9HJH3</accession>
<comment type="caution">
    <text evidence="2">The sequence shown here is derived from an EMBL/GenBank/DDBJ whole genome shotgun (WGS) entry which is preliminary data.</text>
</comment>
<dbReference type="PANTHER" id="PTHR42964">
    <property type="entry name" value="ENOYL-COA HYDRATASE"/>
    <property type="match status" value="1"/>
</dbReference>
<reference evidence="3" key="1">
    <citation type="journal article" date="2019" name="Int. J. Syst. Evol. Microbiol.">
        <title>The Global Catalogue of Microorganisms (GCM) 10K type strain sequencing project: providing services to taxonomists for standard genome sequencing and annotation.</title>
        <authorList>
            <consortium name="The Broad Institute Genomics Platform"/>
            <consortium name="The Broad Institute Genome Sequencing Center for Infectious Disease"/>
            <person name="Wu L."/>
            <person name="Ma J."/>
        </authorList>
    </citation>
    <scope>NUCLEOTIDE SEQUENCE [LARGE SCALE GENOMIC DNA]</scope>
    <source>
        <strain evidence="3">JCM 17986</strain>
    </source>
</reference>
<dbReference type="Pfam" id="PF00378">
    <property type="entry name" value="ECH_1"/>
    <property type="match status" value="1"/>
</dbReference>
<dbReference type="Proteomes" id="UP001500466">
    <property type="component" value="Unassembled WGS sequence"/>
</dbReference>